<dbReference type="EMBL" id="CAMXCT020000260">
    <property type="protein sequence ID" value="CAL1129671.1"/>
    <property type="molecule type" value="Genomic_DNA"/>
</dbReference>
<accession>A0A9P1FHL2</accession>
<dbReference type="Proteomes" id="UP001152797">
    <property type="component" value="Unassembled WGS sequence"/>
</dbReference>
<keyword evidence="4" id="KW-1185">Reference proteome</keyword>
<dbReference type="AlphaFoldDB" id="A0A9P1FHL2"/>
<dbReference type="EMBL" id="CAMXCT010000260">
    <property type="protein sequence ID" value="CAI3976296.1"/>
    <property type="molecule type" value="Genomic_DNA"/>
</dbReference>
<protein>
    <submittedName>
        <fullName evidence="3">Ankyrin repeat domain-containing protein 50</fullName>
    </submittedName>
</protein>
<reference evidence="1" key="1">
    <citation type="submission" date="2022-10" db="EMBL/GenBank/DDBJ databases">
        <authorList>
            <person name="Chen Y."/>
            <person name="Dougan E. K."/>
            <person name="Chan C."/>
            <person name="Rhodes N."/>
            <person name="Thang M."/>
        </authorList>
    </citation>
    <scope>NUCLEOTIDE SEQUENCE</scope>
</reference>
<reference evidence="2" key="2">
    <citation type="submission" date="2024-04" db="EMBL/GenBank/DDBJ databases">
        <authorList>
            <person name="Chen Y."/>
            <person name="Shah S."/>
            <person name="Dougan E. K."/>
            <person name="Thang M."/>
            <person name="Chan C."/>
        </authorList>
    </citation>
    <scope>NUCLEOTIDE SEQUENCE [LARGE SCALE GENOMIC DNA]</scope>
</reference>
<evidence type="ECO:0000313" key="2">
    <source>
        <dbReference type="EMBL" id="CAL1129671.1"/>
    </source>
</evidence>
<evidence type="ECO:0000313" key="3">
    <source>
        <dbReference type="EMBL" id="CAL4763608.1"/>
    </source>
</evidence>
<evidence type="ECO:0000313" key="1">
    <source>
        <dbReference type="EMBL" id="CAI3976296.1"/>
    </source>
</evidence>
<name>A0A9P1FHL2_9DINO</name>
<evidence type="ECO:0000313" key="4">
    <source>
        <dbReference type="Proteomes" id="UP001152797"/>
    </source>
</evidence>
<organism evidence="1">
    <name type="scientific">Cladocopium goreaui</name>
    <dbReference type="NCBI Taxonomy" id="2562237"/>
    <lineage>
        <taxon>Eukaryota</taxon>
        <taxon>Sar</taxon>
        <taxon>Alveolata</taxon>
        <taxon>Dinophyceae</taxon>
        <taxon>Suessiales</taxon>
        <taxon>Symbiodiniaceae</taxon>
        <taxon>Cladocopium</taxon>
    </lineage>
</organism>
<proteinExistence type="predicted"/>
<comment type="caution">
    <text evidence="1">The sequence shown here is derived from an EMBL/GenBank/DDBJ whole genome shotgun (WGS) entry which is preliminary data.</text>
</comment>
<sequence length="138" mass="15099">MVVISIGFGADFLDSFSIEDLQRPFELIRSEGSLSHPENGGHRVSTKMLEATCQALWNVSAARAQSSVAADKYQIWEGTANESFRITIKGVGAERWFKGFIDDNGANALAVVFSNFDRYIKSLLSATMLKVLMATATS</sequence>
<gene>
    <name evidence="1" type="ORF">C1SCF055_LOCUS4528</name>
</gene>
<dbReference type="EMBL" id="CAMXCT030000260">
    <property type="protein sequence ID" value="CAL4763608.1"/>
    <property type="molecule type" value="Genomic_DNA"/>
</dbReference>